<reference evidence="1" key="1">
    <citation type="submission" date="2022-11" db="EMBL/GenBank/DDBJ databases">
        <title>Centuries of genome instability and evolution in soft-shell clam transmissible cancer (bioRxiv).</title>
        <authorList>
            <person name="Hart S.F.M."/>
            <person name="Yonemitsu M.A."/>
            <person name="Giersch R.M."/>
            <person name="Beal B.F."/>
            <person name="Arriagada G."/>
            <person name="Davis B.W."/>
            <person name="Ostrander E.A."/>
            <person name="Goff S.P."/>
            <person name="Metzger M.J."/>
        </authorList>
    </citation>
    <scope>NUCLEOTIDE SEQUENCE</scope>
    <source>
        <strain evidence="1">MELC-2E11</strain>
        <tissue evidence="1">Siphon/mantle</tissue>
    </source>
</reference>
<name>A0ABY7DTG7_MYAAR</name>
<dbReference type="EMBL" id="CP111014">
    <property type="protein sequence ID" value="WAR01012.1"/>
    <property type="molecule type" value="Genomic_DNA"/>
</dbReference>
<sequence>MSCKLENNRHLVLMFACEEISEQRSVKSSATWLHRAVCASMQVIVTIKRSGERAAVSRATGHT</sequence>
<dbReference type="Proteomes" id="UP001164746">
    <property type="component" value="Chromosome 3"/>
</dbReference>
<organism evidence="1 2">
    <name type="scientific">Mya arenaria</name>
    <name type="common">Soft-shell clam</name>
    <dbReference type="NCBI Taxonomy" id="6604"/>
    <lineage>
        <taxon>Eukaryota</taxon>
        <taxon>Metazoa</taxon>
        <taxon>Spiralia</taxon>
        <taxon>Lophotrochozoa</taxon>
        <taxon>Mollusca</taxon>
        <taxon>Bivalvia</taxon>
        <taxon>Autobranchia</taxon>
        <taxon>Heteroconchia</taxon>
        <taxon>Euheterodonta</taxon>
        <taxon>Imparidentia</taxon>
        <taxon>Neoheterodontei</taxon>
        <taxon>Myida</taxon>
        <taxon>Myoidea</taxon>
        <taxon>Myidae</taxon>
        <taxon>Mya</taxon>
    </lineage>
</organism>
<evidence type="ECO:0000313" key="1">
    <source>
        <dbReference type="EMBL" id="WAR01012.1"/>
    </source>
</evidence>
<gene>
    <name evidence="1" type="ORF">MAR_025384</name>
</gene>
<accession>A0ABY7DTG7</accession>
<keyword evidence="2" id="KW-1185">Reference proteome</keyword>
<proteinExistence type="predicted"/>
<protein>
    <submittedName>
        <fullName evidence="1">Uncharacterized protein</fullName>
    </submittedName>
</protein>
<evidence type="ECO:0000313" key="2">
    <source>
        <dbReference type="Proteomes" id="UP001164746"/>
    </source>
</evidence>